<accession>A0A087DAC2</accession>
<proteinExistence type="predicted"/>
<evidence type="ECO:0000313" key="2">
    <source>
        <dbReference type="EMBL" id="KFI92472.1"/>
    </source>
</evidence>
<name>A0A087DAC2_9BIFI</name>
<gene>
    <name evidence="2" type="ORF">BISA_0874</name>
</gene>
<reference evidence="2 3" key="1">
    <citation type="submission" date="2014-03" db="EMBL/GenBank/DDBJ databases">
        <title>Genomics of Bifidobacteria.</title>
        <authorList>
            <person name="Ventura M."/>
            <person name="Milani C."/>
            <person name="Lugli G.A."/>
        </authorList>
    </citation>
    <scope>NUCLEOTIDE SEQUENCE [LARGE SCALE GENOMIC DNA]</scope>
    <source>
        <strain evidence="2 3">DSM 23967</strain>
    </source>
</reference>
<feature type="region of interest" description="Disordered" evidence="1">
    <location>
        <begin position="39"/>
        <end position="66"/>
    </location>
</feature>
<dbReference type="STRING" id="1437607.BISA_0874"/>
<dbReference type="Proteomes" id="UP000029066">
    <property type="component" value="Unassembled WGS sequence"/>
</dbReference>
<comment type="caution">
    <text evidence="2">The sequence shown here is derived from an EMBL/GenBank/DDBJ whole genome shotgun (WGS) entry which is preliminary data.</text>
</comment>
<evidence type="ECO:0000256" key="1">
    <source>
        <dbReference type="SAM" id="MobiDB-lite"/>
    </source>
</evidence>
<dbReference type="AlphaFoldDB" id="A0A087DAC2"/>
<evidence type="ECO:0000313" key="3">
    <source>
        <dbReference type="Proteomes" id="UP000029066"/>
    </source>
</evidence>
<dbReference type="EMBL" id="JGZN01000008">
    <property type="protein sequence ID" value="KFI92472.1"/>
    <property type="molecule type" value="Genomic_DNA"/>
</dbReference>
<organism evidence="2 3">
    <name type="scientific">Bifidobacterium saguini DSM 23967</name>
    <dbReference type="NCBI Taxonomy" id="1437607"/>
    <lineage>
        <taxon>Bacteria</taxon>
        <taxon>Bacillati</taxon>
        <taxon>Actinomycetota</taxon>
        <taxon>Actinomycetes</taxon>
        <taxon>Bifidobacteriales</taxon>
        <taxon>Bifidobacteriaceae</taxon>
        <taxon>Bifidobacterium</taxon>
    </lineage>
</organism>
<protein>
    <submittedName>
        <fullName evidence="2">Uncharacterized protein</fullName>
    </submittedName>
</protein>
<sequence>MMSGRNINAATPIGGSGVAGVVNELKDFNREVGRVARRFQNPSQRDRTGSTDPGATYAEKATYEHV</sequence>